<gene>
    <name evidence="1" type="ORF">BJP36_41575</name>
</gene>
<dbReference type="Proteomes" id="UP000176944">
    <property type="component" value="Chromosome"/>
</dbReference>
<proteinExistence type="predicted"/>
<accession>A0A9Q9UVI1</accession>
<organism evidence="1">
    <name type="scientific">Moorena producens (strain JHB)</name>
    <dbReference type="NCBI Taxonomy" id="1454205"/>
    <lineage>
        <taxon>Bacteria</taxon>
        <taxon>Bacillati</taxon>
        <taxon>Cyanobacteriota</taxon>
        <taxon>Cyanophyceae</taxon>
        <taxon>Coleofasciculales</taxon>
        <taxon>Coleofasciculaceae</taxon>
        <taxon>Moorena</taxon>
    </lineage>
</organism>
<name>A0A9Q9UVI1_MOOP1</name>
<reference evidence="1" key="1">
    <citation type="journal article" date="2017" name="Proc. Natl. Acad. Sci. U.S.A.">
        <title>Comparative genomics uncovers the prolific and distinctive metabolic potential of the cyanobacterial genus Moorea.</title>
        <authorList>
            <person name="Leao T."/>
            <person name="Castelao G."/>
            <person name="Korobeynikov A."/>
            <person name="Monroe E.A."/>
            <person name="Podell S."/>
            <person name="Glukhov E."/>
            <person name="Allen E.E."/>
            <person name="Gerwick W.H."/>
            <person name="Gerwick L."/>
        </authorList>
    </citation>
    <scope>NUCLEOTIDE SEQUENCE</scope>
    <source>
        <strain evidence="1">JHB</strain>
    </source>
</reference>
<protein>
    <submittedName>
        <fullName evidence="1">Uncharacterized protein</fullName>
    </submittedName>
</protein>
<dbReference type="AlphaFoldDB" id="A0A9Q9UVI1"/>
<evidence type="ECO:0000313" key="1">
    <source>
        <dbReference type="EMBL" id="WAN68856.1"/>
    </source>
</evidence>
<dbReference type="EMBL" id="CP017708">
    <property type="protein sequence ID" value="WAN68856.1"/>
    <property type="molecule type" value="Genomic_DNA"/>
</dbReference>
<sequence>MDTSQIDKFVSYCQGEQPQSEEDMRRFFIGVIGFPYDNELLLQAYLFFNINSLFPTCSQLILFENALIQDYKNLGKVVFFILVKTKKYF</sequence>
<reference evidence="1" key="2">
    <citation type="submission" date="2022-10" db="EMBL/GenBank/DDBJ databases">
        <authorList>
            <person name="Ngo T.-E."/>
        </authorList>
    </citation>
    <scope>NUCLEOTIDE SEQUENCE</scope>
    <source>
        <strain evidence="1">JHB</strain>
    </source>
</reference>